<gene>
    <name evidence="1" type="ORF">ACI6Q5_21645</name>
</gene>
<keyword evidence="1" id="KW-0378">Hydrolase</keyword>
<sequence>TSHFFHRKLIDLRGAIQHGVRRWLPAAV</sequence>
<keyword evidence="2" id="KW-1185">Reference proteome</keyword>
<protein>
    <submittedName>
        <fullName evidence="1">Alpha/beta hydrolase</fullName>
    </submittedName>
</protein>
<evidence type="ECO:0000313" key="2">
    <source>
        <dbReference type="Proteomes" id="UP001637990"/>
    </source>
</evidence>
<dbReference type="EMBL" id="JBJGBS010000239">
    <property type="protein sequence ID" value="MFO3707507.1"/>
    <property type="molecule type" value="Genomic_DNA"/>
</dbReference>
<evidence type="ECO:0000313" key="1">
    <source>
        <dbReference type="EMBL" id="MFO3707507.1"/>
    </source>
</evidence>
<reference evidence="1 2" key="1">
    <citation type="submission" date="2024-11" db="EMBL/GenBank/DDBJ databases">
        <title>Genome sequencing of Xanthomonas codiaei.</title>
        <authorList>
            <person name="Studholme D.J."/>
        </authorList>
    </citation>
    <scope>NUCLEOTIDE SEQUENCE [LARGE SCALE GENOMIC DNA]</scope>
    <source>
        <strain evidence="1 2">NCPPB 4350</strain>
    </source>
</reference>
<dbReference type="Proteomes" id="UP001637990">
    <property type="component" value="Unassembled WGS sequence"/>
</dbReference>
<comment type="caution">
    <text evidence="1">The sequence shown here is derived from an EMBL/GenBank/DDBJ whole genome shotgun (WGS) entry which is preliminary data.</text>
</comment>
<accession>A0ABW9MTB0</accession>
<organism evidence="1 2">
    <name type="scientific">Xanthomonas codiaei</name>
    <dbReference type="NCBI Taxonomy" id="56463"/>
    <lineage>
        <taxon>Bacteria</taxon>
        <taxon>Pseudomonadati</taxon>
        <taxon>Pseudomonadota</taxon>
        <taxon>Gammaproteobacteria</taxon>
        <taxon>Lysobacterales</taxon>
        <taxon>Lysobacteraceae</taxon>
        <taxon>Xanthomonas</taxon>
    </lineage>
</organism>
<feature type="non-terminal residue" evidence="1">
    <location>
        <position position="1"/>
    </location>
</feature>
<dbReference type="GO" id="GO:0016787">
    <property type="term" value="F:hydrolase activity"/>
    <property type="evidence" value="ECO:0007669"/>
    <property type="project" value="UniProtKB-KW"/>
</dbReference>
<proteinExistence type="predicted"/>
<name>A0ABW9MTB0_9XANT</name>